<organism evidence="5 6">
    <name type="scientific">Fundidesulfovibrio magnetotacticus</name>
    <dbReference type="NCBI Taxonomy" id="2730080"/>
    <lineage>
        <taxon>Bacteria</taxon>
        <taxon>Pseudomonadati</taxon>
        <taxon>Thermodesulfobacteriota</taxon>
        <taxon>Desulfovibrionia</taxon>
        <taxon>Desulfovibrionales</taxon>
        <taxon>Desulfovibrionaceae</taxon>
        <taxon>Fundidesulfovibrio</taxon>
    </lineage>
</organism>
<dbReference type="Pfam" id="PF02661">
    <property type="entry name" value="Fic"/>
    <property type="match status" value="1"/>
</dbReference>
<proteinExistence type="predicted"/>
<dbReference type="PANTHER" id="PTHR13504:SF38">
    <property type="entry name" value="FIDO DOMAIN-CONTAINING PROTEIN"/>
    <property type="match status" value="1"/>
</dbReference>
<dbReference type="PANTHER" id="PTHR13504">
    <property type="entry name" value="FIDO DOMAIN-CONTAINING PROTEIN DDB_G0283145"/>
    <property type="match status" value="1"/>
</dbReference>
<gene>
    <name evidence="5" type="primary">fic</name>
    <name evidence="5" type="ORF">NNJEOMEG_01719</name>
</gene>
<dbReference type="RefSeq" id="WP_173083404.1">
    <property type="nucleotide sequence ID" value="NZ_BLTE01000007.1"/>
</dbReference>
<reference evidence="5 6" key="2">
    <citation type="submission" date="2020-05" db="EMBL/GenBank/DDBJ databases">
        <title>Draft genome sequence of Desulfovibrio sp. strainFSS-1.</title>
        <authorList>
            <person name="Shimoshige H."/>
            <person name="Kobayashi H."/>
            <person name="Maekawa T."/>
        </authorList>
    </citation>
    <scope>NUCLEOTIDE SEQUENCE [LARGE SCALE GENOMIC DNA]</scope>
    <source>
        <strain evidence="5 6">SIID29052-01</strain>
    </source>
</reference>
<feature type="domain" description="Fido" evidence="4">
    <location>
        <begin position="130"/>
        <end position="281"/>
    </location>
</feature>
<dbReference type="InterPro" id="IPR040198">
    <property type="entry name" value="Fido_containing"/>
</dbReference>
<protein>
    <submittedName>
        <fullName evidence="5">Adenosine monophosphate-protein transferase SoFic</fullName>
        <ecNumber evidence="5">2.7.7.-</ecNumber>
    </submittedName>
</protein>
<keyword evidence="1" id="KW-0547">Nucleotide-binding</keyword>
<dbReference type="Gene3D" id="1.10.3290.10">
    <property type="entry name" value="Fido-like domain"/>
    <property type="match status" value="1"/>
</dbReference>
<dbReference type="Proteomes" id="UP000494245">
    <property type="component" value="Unassembled WGS sequence"/>
</dbReference>
<evidence type="ECO:0000256" key="3">
    <source>
        <dbReference type="PIRSR" id="PIRSR640198-2"/>
    </source>
</evidence>
<dbReference type="PIRSF" id="PIRSF038925">
    <property type="entry name" value="AMP-prot_trans"/>
    <property type="match status" value="1"/>
</dbReference>
<dbReference type="GO" id="GO:0016779">
    <property type="term" value="F:nucleotidyltransferase activity"/>
    <property type="evidence" value="ECO:0007669"/>
    <property type="project" value="UniProtKB-KW"/>
</dbReference>
<dbReference type="AlphaFoldDB" id="A0A6V8LTH4"/>
<dbReference type="Pfam" id="PF13784">
    <property type="entry name" value="Fic_N"/>
    <property type="match status" value="1"/>
</dbReference>
<sequence>MNPDDFSDAAAGRLMKVGHSEAAFHAFVPAPLPPVLNLDTPLVLTLSAADRAIGELAGLGRTLSNIRLFVNPFVRQEAVLSSRIEGTRTDLAGLYEFEAGQRPGDADAQEVFNYVLALEYGLERLQSLPVSLRLMREVHARLMESVRGGQATPGEFRRSQNWIGAPGDTPVGARYVPPPVPEMLEALDQLERYLHVPADLPPLVRLALVHYQFEAIHPFLDGNGRMGRLLMTLLLASWGVLPHPLLNLSVYFEARRAQYYDHLMAVSTSGSWRDWLQFFLRGVAVQAQDAVLRARRLQDLRAGWLETLQARKASATSVRLMEALFDHPVLTIPAAQRLLGVGYPAAKANVDKLVHAGILKPTGDERYRKAFVAHDLMWIVSGVDGGVAELLFSP</sequence>
<keyword evidence="5" id="KW-0548">Nucleotidyltransferase</keyword>
<dbReference type="PROSITE" id="PS51459">
    <property type="entry name" value="FIDO"/>
    <property type="match status" value="1"/>
</dbReference>
<accession>A0A6V8LTH4</accession>
<feature type="binding site" evidence="3">
    <location>
        <begin position="221"/>
        <end position="228"/>
    </location>
    <ligand>
        <name>ATP</name>
        <dbReference type="ChEBI" id="CHEBI:30616"/>
    </ligand>
</feature>
<name>A0A6V8LTH4_9BACT</name>
<dbReference type="InterPro" id="IPR025758">
    <property type="entry name" value="Fic/DOC_N"/>
</dbReference>
<keyword evidence="6" id="KW-1185">Reference proteome</keyword>
<feature type="binding site" evidence="3">
    <location>
        <begin position="259"/>
        <end position="260"/>
    </location>
    <ligand>
        <name>ATP</name>
        <dbReference type="ChEBI" id="CHEBI:30616"/>
    </ligand>
</feature>
<comment type="caution">
    <text evidence="5">The sequence shown here is derived from an EMBL/GenBank/DDBJ whole genome shotgun (WGS) entry which is preliminary data.</text>
</comment>
<dbReference type="GO" id="GO:0005524">
    <property type="term" value="F:ATP binding"/>
    <property type="evidence" value="ECO:0007669"/>
    <property type="project" value="UniProtKB-KW"/>
</dbReference>
<evidence type="ECO:0000256" key="2">
    <source>
        <dbReference type="PIRSR" id="PIRSR640198-1"/>
    </source>
</evidence>
<reference evidence="5 6" key="1">
    <citation type="submission" date="2020-04" db="EMBL/GenBank/DDBJ databases">
        <authorList>
            <consortium name="Desulfovibrio sp. FSS-1 genome sequencing consortium"/>
            <person name="Shimoshige H."/>
            <person name="Kobayashi H."/>
            <person name="Maekawa T."/>
        </authorList>
    </citation>
    <scope>NUCLEOTIDE SEQUENCE [LARGE SCALE GENOMIC DNA]</scope>
    <source>
        <strain evidence="5 6">SIID29052-01</strain>
    </source>
</reference>
<feature type="binding site" evidence="1">
    <location>
        <position position="259"/>
    </location>
    <ligand>
        <name>ATP</name>
        <dbReference type="ChEBI" id="CHEBI:30616"/>
    </ligand>
</feature>
<feature type="binding site" evidence="1">
    <location>
        <begin position="222"/>
        <end position="228"/>
    </location>
    <ligand>
        <name>ATP</name>
        <dbReference type="ChEBI" id="CHEBI:30616"/>
    </ligand>
</feature>
<keyword evidence="1" id="KW-0067">ATP-binding</keyword>
<dbReference type="InterPro" id="IPR026287">
    <property type="entry name" value="SoFic-like"/>
</dbReference>
<feature type="binding site" evidence="1">
    <location>
        <position position="85"/>
    </location>
    <ligand>
        <name>ATP</name>
        <dbReference type="ChEBI" id="CHEBI:30616"/>
    </ligand>
</feature>
<evidence type="ECO:0000313" key="6">
    <source>
        <dbReference type="Proteomes" id="UP000494245"/>
    </source>
</evidence>
<evidence type="ECO:0000256" key="1">
    <source>
        <dbReference type="PIRSR" id="PIRSR038925-1"/>
    </source>
</evidence>
<dbReference type="EMBL" id="BLTE01000007">
    <property type="protein sequence ID" value="GFK93881.1"/>
    <property type="molecule type" value="Genomic_DNA"/>
</dbReference>
<feature type="binding site" evidence="1">
    <location>
        <position position="217"/>
    </location>
    <ligand>
        <name>ATP</name>
        <dbReference type="ChEBI" id="CHEBI:30616"/>
    </ligand>
</feature>
<dbReference type="SUPFAM" id="SSF140931">
    <property type="entry name" value="Fic-like"/>
    <property type="match status" value="1"/>
</dbReference>
<feature type="active site" evidence="2">
    <location>
        <position position="217"/>
    </location>
</feature>
<evidence type="ECO:0000313" key="5">
    <source>
        <dbReference type="EMBL" id="GFK93881.1"/>
    </source>
</evidence>
<keyword evidence="5" id="KW-0808">Transferase</keyword>
<dbReference type="InterPro" id="IPR003812">
    <property type="entry name" value="Fido"/>
</dbReference>
<evidence type="ECO:0000259" key="4">
    <source>
        <dbReference type="PROSITE" id="PS51459"/>
    </source>
</evidence>
<dbReference type="EC" id="2.7.7.-" evidence="5"/>
<dbReference type="InterPro" id="IPR036597">
    <property type="entry name" value="Fido-like_dom_sf"/>
</dbReference>